<dbReference type="EMBL" id="CP006272">
    <property type="protein sequence ID" value="AGZ41810.1"/>
    <property type="molecule type" value="Genomic_DNA"/>
</dbReference>
<evidence type="ECO:0000313" key="3">
    <source>
        <dbReference type="Proteomes" id="UP000017746"/>
    </source>
</evidence>
<dbReference type="Proteomes" id="UP000017746">
    <property type="component" value="Chromosome"/>
</dbReference>
<evidence type="ECO:0000313" key="2">
    <source>
        <dbReference type="EMBL" id="AGZ41810.1"/>
    </source>
</evidence>
<dbReference type="HOGENOM" id="CLU_1101041_0_0_11"/>
<dbReference type="RefSeq" id="WP_023362093.1">
    <property type="nucleotide sequence ID" value="NC_022657.1"/>
</dbReference>
<gene>
    <name evidence="2" type="ORF">AFR_17660</name>
</gene>
<organism evidence="2 3">
    <name type="scientific">Actinoplanes friuliensis DSM 7358</name>
    <dbReference type="NCBI Taxonomy" id="1246995"/>
    <lineage>
        <taxon>Bacteria</taxon>
        <taxon>Bacillati</taxon>
        <taxon>Actinomycetota</taxon>
        <taxon>Actinomycetes</taxon>
        <taxon>Micromonosporales</taxon>
        <taxon>Micromonosporaceae</taxon>
        <taxon>Actinoplanes</taxon>
    </lineage>
</organism>
<protein>
    <submittedName>
        <fullName evidence="2">Uncharacterized protein</fullName>
    </submittedName>
</protein>
<reference evidence="2 3" key="1">
    <citation type="journal article" date="2014" name="J. Biotechnol.">
        <title>Complete genome sequence of the actinobacterium Actinoplanes friuliensis HAG 010964, producer of the lipopeptide antibiotic friulimycin.</title>
        <authorList>
            <person name="Ruckert C."/>
            <person name="Szczepanowski R."/>
            <person name="Albersmeier A."/>
            <person name="Goesmann A."/>
            <person name="Fischer N."/>
            <person name="Steinkamper A."/>
            <person name="Puhler A."/>
            <person name="Biener R."/>
            <person name="Schwartz D."/>
            <person name="Kalinowski J."/>
        </authorList>
    </citation>
    <scope>NUCLEOTIDE SEQUENCE [LARGE SCALE GENOMIC DNA]</scope>
    <source>
        <strain evidence="2 3">DSM 7358</strain>
    </source>
</reference>
<feature type="transmembrane region" description="Helical" evidence="1">
    <location>
        <begin position="182"/>
        <end position="210"/>
    </location>
</feature>
<sequence>MRHFLRHLAEMIIAMVVGMVVLAPFWPLPTDRPDVASFVMATNMSVAMAVWMWHRGHSARATAEMTAAMYASFLVFLIPWWAGLLPPAAVLTGGHVLMVPAMILTMLHRRAEYTAPHPAVERTGLLARWPTVLAVLMTIDVIVEPQSMAPWTLLVLAFAYVAIGAVRGTLRPRRTLVVQVAALVAYLVLLAAALTAGPVLSVVLVGSGWLAHAGWDLWHHRHNAVVPRAFAEWCGVLDAITGISVLTYAATL</sequence>
<accession>U5W1F8</accession>
<feature type="transmembrane region" description="Helical" evidence="1">
    <location>
        <begin position="65"/>
        <end position="82"/>
    </location>
</feature>
<evidence type="ECO:0000256" key="1">
    <source>
        <dbReference type="SAM" id="Phobius"/>
    </source>
</evidence>
<name>U5W1F8_9ACTN</name>
<feature type="transmembrane region" description="Helical" evidence="1">
    <location>
        <begin position="12"/>
        <end position="29"/>
    </location>
</feature>
<feature type="transmembrane region" description="Helical" evidence="1">
    <location>
        <begin position="125"/>
        <end position="143"/>
    </location>
</feature>
<proteinExistence type="predicted"/>
<dbReference type="AlphaFoldDB" id="U5W1F8"/>
<dbReference type="KEGG" id="afs:AFR_17660"/>
<keyword evidence="1" id="KW-1133">Transmembrane helix</keyword>
<keyword evidence="1" id="KW-0472">Membrane</keyword>
<feature type="transmembrane region" description="Helical" evidence="1">
    <location>
        <begin position="35"/>
        <end position="53"/>
    </location>
</feature>
<dbReference type="PATRIC" id="fig|1246995.3.peg.3580"/>
<feature type="transmembrane region" description="Helical" evidence="1">
    <location>
        <begin position="149"/>
        <end position="170"/>
    </location>
</feature>
<feature type="transmembrane region" description="Helical" evidence="1">
    <location>
        <begin position="88"/>
        <end position="105"/>
    </location>
</feature>
<dbReference type="eggNOG" id="ENOG50330BK">
    <property type="taxonomic scope" value="Bacteria"/>
</dbReference>
<keyword evidence="3" id="KW-1185">Reference proteome</keyword>
<keyword evidence="1" id="KW-0812">Transmembrane</keyword>
<dbReference type="STRING" id="1246995.AFR_17660"/>